<dbReference type="EMBL" id="BQXH01000001">
    <property type="protein sequence ID" value="GKS80491.1"/>
    <property type="molecule type" value="Genomic_DNA"/>
</dbReference>
<reference evidence="2" key="1">
    <citation type="journal article" date="2022" name="Int. J. Syst. Evol. Microbiol.">
        <title>A novel species of lactic acid bacteria, Ligilactobacillus pabuli sp. nov., isolated from alfalfa silage.</title>
        <authorList>
            <person name="Tohno M."/>
            <person name="Tanizawa Y."/>
            <person name="Sawada H."/>
            <person name="Sakamoto M."/>
            <person name="Ohkuma M."/>
            <person name="Kobayashi H."/>
        </authorList>
    </citation>
    <scope>NUCLEOTIDE SEQUENCE</scope>
    <source>
        <strain evidence="2">AF129</strain>
    </source>
</reference>
<feature type="transmembrane region" description="Helical" evidence="1">
    <location>
        <begin position="47"/>
        <end position="63"/>
    </location>
</feature>
<keyword evidence="1" id="KW-0472">Membrane</keyword>
<keyword evidence="3" id="KW-1185">Reference proteome</keyword>
<protein>
    <submittedName>
        <fullName evidence="2">Uncharacterized protein</fullName>
    </submittedName>
</protein>
<keyword evidence="1" id="KW-1133">Transmembrane helix</keyword>
<keyword evidence="1" id="KW-0812">Transmembrane</keyword>
<proteinExistence type="predicted"/>
<evidence type="ECO:0000313" key="3">
    <source>
        <dbReference type="Proteomes" id="UP001055149"/>
    </source>
</evidence>
<feature type="transmembrane region" description="Helical" evidence="1">
    <location>
        <begin position="69"/>
        <end position="87"/>
    </location>
</feature>
<organism evidence="2 3">
    <name type="scientific">Ligilactobacillus pabuli</name>
    <dbReference type="NCBI Taxonomy" id="2886039"/>
    <lineage>
        <taxon>Bacteria</taxon>
        <taxon>Bacillati</taxon>
        <taxon>Bacillota</taxon>
        <taxon>Bacilli</taxon>
        <taxon>Lactobacillales</taxon>
        <taxon>Lactobacillaceae</taxon>
        <taxon>Ligilactobacillus</taxon>
    </lineage>
</organism>
<dbReference type="RefSeq" id="WP_244054085.1">
    <property type="nucleotide sequence ID" value="NZ_BQXH01000001.1"/>
</dbReference>
<comment type="caution">
    <text evidence="2">The sequence shown here is derived from an EMBL/GenBank/DDBJ whole genome shotgun (WGS) entry which is preliminary data.</text>
</comment>
<evidence type="ECO:0000313" key="2">
    <source>
        <dbReference type="EMBL" id="GKS80491.1"/>
    </source>
</evidence>
<feature type="transmembrane region" description="Helical" evidence="1">
    <location>
        <begin position="99"/>
        <end position="117"/>
    </location>
</feature>
<sequence length="118" mass="13892">MNWKYVGIFLFVLWLFLTANKFISLGKRANFSYQRAYFGQINWYRNFRNWLLIIALLMVEIFASLKTIFLLFLVASIVFLVLCLRNLKFRIGRPSSSVWLSGLNLLLLIIASIFVFVL</sequence>
<evidence type="ECO:0000256" key="1">
    <source>
        <dbReference type="SAM" id="Phobius"/>
    </source>
</evidence>
<dbReference type="Proteomes" id="UP001055149">
    <property type="component" value="Unassembled WGS sequence"/>
</dbReference>
<feature type="transmembrane region" description="Helical" evidence="1">
    <location>
        <begin position="6"/>
        <end position="26"/>
    </location>
</feature>
<accession>A0ABQ5JF72</accession>
<name>A0ABQ5JF72_9LACO</name>
<gene>
    <name evidence="2" type="ORF">LPAF129_01760</name>
</gene>